<dbReference type="AlphaFoldDB" id="A0A177NP40"/>
<protein>
    <recommendedName>
        <fullName evidence="2">AttH domain-containing protein</fullName>
    </recommendedName>
</protein>
<dbReference type="SUPFAM" id="SSF159245">
    <property type="entry name" value="AttH-like"/>
    <property type="match status" value="1"/>
</dbReference>
<sequence>MQAFLKKYLPWIVAGIVLLVGWLWPNWLPWLLLALSIAAWLFLPRRGLIGPVELPADDAFLPTEQVQWWYWTGHLFNEDGRRFGFEVVFFSFDSLVIFRDQLVQAAVTDVDGQKFSFEEFVEFHLPQRTPNGFNLTSGKDNKVTAVGGGGNDRLHAEVDGYVLDLELKSTQEPALHYGGDAHPYRFGGYTYYYSRPKMATTGTISVGGQTFKVSGNSWFDRQYGELYQAIQQGWQWFAIELADNRQIMLFDFKGSDSNVEKSGSITDAQGQTVTLAAHEFEVKVLGEWTSPHTGCTYPSGWEVSVRGETFTVEPLVKDQELRAQHKLWVGPVYWEGACAVTGASAGQAYVELNGFCRCPNKGLG</sequence>
<dbReference type="Proteomes" id="UP000077857">
    <property type="component" value="Unassembled WGS sequence"/>
</dbReference>
<evidence type="ECO:0000256" key="1">
    <source>
        <dbReference type="SAM" id="Phobius"/>
    </source>
</evidence>
<dbReference type="Pfam" id="PF07143">
    <property type="entry name" value="CrtC"/>
    <property type="match status" value="1"/>
</dbReference>
<feature type="domain" description="AttH" evidence="2">
    <location>
        <begin position="67"/>
        <end position="225"/>
    </location>
</feature>
<dbReference type="EMBL" id="LUUJ01000047">
    <property type="protein sequence ID" value="OAI19622.1"/>
    <property type="molecule type" value="Genomic_DNA"/>
</dbReference>
<evidence type="ECO:0000313" key="4">
    <source>
        <dbReference type="Proteomes" id="UP000077857"/>
    </source>
</evidence>
<keyword evidence="1" id="KW-0472">Membrane</keyword>
<name>A0A177NP40_9GAMM</name>
<gene>
    <name evidence="3" type="ORF">A1507_06755</name>
</gene>
<organism evidence="3 4">
    <name type="scientific">Methylomonas koyamae</name>
    <dbReference type="NCBI Taxonomy" id="702114"/>
    <lineage>
        <taxon>Bacteria</taxon>
        <taxon>Pseudomonadati</taxon>
        <taxon>Pseudomonadota</taxon>
        <taxon>Gammaproteobacteria</taxon>
        <taxon>Methylococcales</taxon>
        <taxon>Methylococcaceae</taxon>
        <taxon>Methylomonas</taxon>
    </lineage>
</organism>
<dbReference type="OrthoDB" id="9770826at2"/>
<dbReference type="Gene3D" id="2.40.370.10">
    <property type="entry name" value="AttH-like domain"/>
    <property type="match status" value="2"/>
</dbReference>
<reference evidence="3 4" key="1">
    <citation type="submission" date="2016-03" db="EMBL/GenBank/DDBJ databases">
        <authorList>
            <person name="Ploux O."/>
        </authorList>
    </citation>
    <scope>NUCLEOTIDE SEQUENCE [LARGE SCALE GENOMIC DNA]</scope>
    <source>
        <strain evidence="3 4">R-45378</strain>
    </source>
</reference>
<comment type="caution">
    <text evidence="3">The sequence shown here is derived from an EMBL/GenBank/DDBJ whole genome shotgun (WGS) entry which is preliminary data.</text>
</comment>
<dbReference type="PANTHER" id="PTHR38591:SF1">
    <property type="entry name" value="BLL1000 PROTEIN"/>
    <property type="match status" value="1"/>
</dbReference>
<dbReference type="PANTHER" id="PTHR38591">
    <property type="entry name" value="HYDROLASE"/>
    <property type="match status" value="1"/>
</dbReference>
<dbReference type="InterPro" id="IPR023374">
    <property type="entry name" value="AttH-like_dom_sf"/>
</dbReference>
<keyword evidence="1" id="KW-1133">Transmembrane helix</keyword>
<keyword evidence="1" id="KW-0812">Transmembrane</keyword>
<dbReference type="Pfam" id="PF17186">
    <property type="entry name" value="Lipocalin_9"/>
    <property type="match status" value="1"/>
</dbReference>
<feature type="transmembrane region" description="Helical" evidence="1">
    <location>
        <begin position="7"/>
        <end position="24"/>
    </location>
</feature>
<proteinExistence type="predicted"/>
<evidence type="ECO:0000259" key="2">
    <source>
        <dbReference type="Pfam" id="PF07143"/>
    </source>
</evidence>
<accession>A0A177NP40</accession>
<dbReference type="InterPro" id="IPR010791">
    <property type="entry name" value="AttH_dom"/>
</dbReference>
<evidence type="ECO:0000313" key="3">
    <source>
        <dbReference type="EMBL" id="OAI19622.1"/>
    </source>
</evidence>